<reference evidence="5 6" key="1">
    <citation type="journal article" date="2014" name="J. Biotechnol.">
        <title>Complete genome sequence of the actinobacterium Amycolatopsis japonica MG417-CF17(T) (=DSM 44213T) producing (S,S)-N,N'-ethylenediaminedisuccinic acid.</title>
        <authorList>
            <person name="Stegmann E."/>
            <person name="Albersmeier A."/>
            <person name="Spohn M."/>
            <person name="Gert H."/>
            <person name="Weber T."/>
            <person name="Wohlleben W."/>
            <person name="Kalinowski J."/>
            <person name="Ruckert C."/>
        </authorList>
    </citation>
    <scope>NUCLEOTIDE SEQUENCE [LARGE SCALE GENOMIC DNA]</scope>
    <source>
        <strain evidence="6">MG417-CF17 (DSM 44213)</strain>
    </source>
</reference>
<dbReference type="AlphaFoldDB" id="A0A075V4X1"/>
<dbReference type="InterPro" id="IPR036412">
    <property type="entry name" value="HAD-like_sf"/>
</dbReference>
<comment type="similarity">
    <text evidence="4">Belongs to the HAD-like hydrolase superfamily. MasA/MtnC family.</text>
</comment>
<dbReference type="PANTHER" id="PTHR20371">
    <property type="entry name" value="ENOLASE-PHOSPHATASE E1"/>
    <property type="match status" value="1"/>
</dbReference>
<dbReference type="RefSeq" id="WP_038515647.1">
    <property type="nucleotide sequence ID" value="NZ_CP008953.1"/>
</dbReference>
<comment type="subunit">
    <text evidence="4">Monomer.</text>
</comment>
<dbReference type="InterPro" id="IPR023943">
    <property type="entry name" value="Enolase-ppase_E1"/>
</dbReference>
<accession>A0A075V4X1</accession>
<keyword evidence="6" id="KW-1185">Reference proteome</keyword>
<dbReference type="Gene3D" id="1.10.720.60">
    <property type="match status" value="1"/>
</dbReference>
<dbReference type="GO" id="GO:0043874">
    <property type="term" value="F:acireductone synthase activity"/>
    <property type="evidence" value="ECO:0007669"/>
    <property type="project" value="UniProtKB-EC"/>
</dbReference>
<dbReference type="GO" id="GO:0019509">
    <property type="term" value="P:L-methionine salvage from methylthioadenosine"/>
    <property type="evidence" value="ECO:0007669"/>
    <property type="project" value="UniProtKB-UniRule"/>
</dbReference>
<evidence type="ECO:0000313" key="6">
    <source>
        <dbReference type="Proteomes" id="UP000028492"/>
    </source>
</evidence>
<dbReference type="EC" id="3.1.3.77" evidence="4"/>
<evidence type="ECO:0000256" key="4">
    <source>
        <dbReference type="HAMAP-Rule" id="MF_01681"/>
    </source>
</evidence>
<dbReference type="HAMAP" id="MF_01681">
    <property type="entry name" value="Salvage_MtnC"/>
    <property type="match status" value="1"/>
</dbReference>
<evidence type="ECO:0000256" key="3">
    <source>
        <dbReference type="ARBA" id="ARBA00023167"/>
    </source>
</evidence>
<evidence type="ECO:0000313" key="5">
    <source>
        <dbReference type="EMBL" id="AIG77920.1"/>
    </source>
</evidence>
<dbReference type="KEGG" id="aja:AJAP_25360"/>
<dbReference type="CDD" id="cd01629">
    <property type="entry name" value="HAD_EP"/>
    <property type="match status" value="1"/>
</dbReference>
<dbReference type="STRING" id="208439.AJAP_25360"/>
<dbReference type="GO" id="GO:0043716">
    <property type="term" value="F:2-hydroxy-3-keto-5-methylthiopentenyl-1-phosphate phosphatase activity"/>
    <property type="evidence" value="ECO:0007669"/>
    <property type="project" value="UniProtKB-UniRule"/>
</dbReference>
<comment type="pathway">
    <text evidence="4">Amino-acid biosynthesis; L-methionine biosynthesis via salvage pathway; L-methionine from S-methyl-5-thio-alpha-D-ribose 1-phosphate: step 4/6.</text>
</comment>
<dbReference type="InterPro" id="IPR023214">
    <property type="entry name" value="HAD_sf"/>
</dbReference>
<name>A0A075V4X1_9PSEU</name>
<proteinExistence type="inferred from homology"/>
<dbReference type="Pfam" id="PF00702">
    <property type="entry name" value="Hydrolase"/>
    <property type="match status" value="1"/>
</dbReference>
<dbReference type="PANTHER" id="PTHR20371:SF1">
    <property type="entry name" value="ENOLASE-PHOSPHATASE E1"/>
    <property type="match status" value="1"/>
</dbReference>
<dbReference type="SFLD" id="SFLDG01133">
    <property type="entry name" value="C1.5.4:_Enolase-phosphatase_Li"/>
    <property type="match status" value="1"/>
</dbReference>
<dbReference type="Gene3D" id="3.40.50.1000">
    <property type="entry name" value="HAD superfamily/HAD-like"/>
    <property type="match status" value="1"/>
</dbReference>
<dbReference type="NCBIfam" id="TIGR01691">
    <property type="entry name" value="enolase-ppase"/>
    <property type="match status" value="1"/>
</dbReference>
<dbReference type="SUPFAM" id="SSF56784">
    <property type="entry name" value="HAD-like"/>
    <property type="match status" value="1"/>
</dbReference>
<evidence type="ECO:0000256" key="1">
    <source>
        <dbReference type="ARBA" id="ARBA00022605"/>
    </source>
</evidence>
<gene>
    <name evidence="4 5" type="primary">mtnC</name>
    <name evidence="5" type="ORF">AJAP_25360</name>
</gene>
<protein>
    <recommendedName>
        <fullName evidence="4">Enolase-phosphatase E1</fullName>
        <ecNumber evidence="4">3.1.3.77</ecNumber>
    </recommendedName>
    <alternativeName>
        <fullName evidence="4">2,3-diketo-5-methylthio-1-phosphopentane phosphatase</fullName>
    </alternativeName>
</protein>
<keyword evidence="2 4" id="KW-0378">Hydrolase</keyword>
<dbReference type="Proteomes" id="UP000028492">
    <property type="component" value="Chromosome"/>
</dbReference>
<comment type="pathway">
    <text evidence="4">Amino-acid biosynthesis; L-methionine biosynthesis via salvage pathway; L-methionine from S-methyl-5-thio-alpha-D-ribose 1-phosphate: step 3/6.</text>
</comment>
<comment type="catalytic activity">
    <reaction evidence="4">
        <text>5-methylsulfanyl-2,3-dioxopentyl phosphate + H2O = 1,2-dihydroxy-5-(methylsulfanyl)pent-1-en-3-one + phosphate</text>
        <dbReference type="Rhea" id="RHEA:21700"/>
        <dbReference type="ChEBI" id="CHEBI:15377"/>
        <dbReference type="ChEBI" id="CHEBI:43474"/>
        <dbReference type="ChEBI" id="CHEBI:49252"/>
        <dbReference type="ChEBI" id="CHEBI:58828"/>
        <dbReference type="EC" id="3.1.3.77"/>
    </reaction>
</comment>
<dbReference type="UniPathway" id="UPA00904">
    <property type="reaction ID" value="UER00876"/>
</dbReference>
<dbReference type="GO" id="GO:0000287">
    <property type="term" value="F:magnesium ion binding"/>
    <property type="evidence" value="ECO:0007669"/>
    <property type="project" value="UniProtKB-UniRule"/>
</dbReference>
<keyword evidence="4" id="KW-0479">Metal-binding</keyword>
<comment type="function">
    <text evidence="4">Bifunctional enzyme that catalyzes the enolization of 2,3-diketo-5-methylthiopentyl-1-phosphate (DK-MTP-1-P) into the intermediate 2-hydroxy-3-keto-5-methylthiopentenyl-1-phosphate (HK-MTPenyl-1-P), which is then dephosphorylated to form the acireductone 1,2-dihydroxy-3-keto-5-methylthiopentene (DHK-MTPene).</text>
</comment>
<comment type="cofactor">
    <cofactor evidence="4">
        <name>Mg(2+)</name>
        <dbReference type="ChEBI" id="CHEBI:18420"/>
    </cofactor>
    <text evidence="4">Binds 1 Mg(2+) ion per subunit.</text>
</comment>
<dbReference type="GO" id="GO:0043715">
    <property type="term" value="F:2,3-diketo-5-methylthiopentyl-1-phosphate enolase activity"/>
    <property type="evidence" value="ECO:0007669"/>
    <property type="project" value="UniProtKB-UniRule"/>
</dbReference>
<keyword evidence="3 4" id="KW-0486">Methionine biosynthesis</keyword>
<dbReference type="EMBL" id="CP008953">
    <property type="protein sequence ID" value="AIG77920.1"/>
    <property type="molecule type" value="Genomic_DNA"/>
</dbReference>
<dbReference type="eggNOG" id="COG4229">
    <property type="taxonomic scope" value="Bacteria"/>
</dbReference>
<dbReference type="SFLD" id="SFLDS00003">
    <property type="entry name" value="Haloacid_Dehalogenase"/>
    <property type="match status" value="1"/>
</dbReference>
<sequence>MTATLTARWVVLDIEGTLTATSYVHVTLYDYARPRLGPWIDEHPEDPEVAAAVAEIKELGGLPADASTVDVVRVLHGWMDADRKIAPLKTLQGLIWQRGYAEGDLTTEFFGDVAPALRSWHESGLRLAVFSSGSVAGQIASFSRTTDGDVTGLFERHFDTVNAGPKREAPSYRAIASALEAEPGDIVFFSDVPAELDGAAADGWQTVGLAREGEPFGDADFGTHRTIRTFDEIKVVPR</sequence>
<keyword evidence="4" id="KW-0460">Magnesium</keyword>
<keyword evidence="1 4" id="KW-0028">Amino-acid biosynthesis</keyword>
<organism evidence="5 6">
    <name type="scientific">Amycolatopsis japonica</name>
    <dbReference type="NCBI Taxonomy" id="208439"/>
    <lineage>
        <taxon>Bacteria</taxon>
        <taxon>Bacillati</taxon>
        <taxon>Actinomycetota</taxon>
        <taxon>Actinomycetes</taxon>
        <taxon>Pseudonocardiales</taxon>
        <taxon>Pseudonocardiaceae</taxon>
        <taxon>Amycolatopsis</taxon>
        <taxon>Amycolatopsis japonica group</taxon>
    </lineage>
</organism>
<evidence type="ECO:0000256" key="2">
    <source>
        <dbReference type="ARBA" id="ARBA00022801"/>
    </source>
</evidence>
<dbReference type="SFLD" id="SFLDG01129">
    <property type="entry name" value="C1.5:_HAD__Beta-PGM__Phosphata"/>
    <property type="match status" value="1"/>
</dbReference>
<dbReference type="HOGENOM" id="CLU_023273_0_0_11"/>